<name>A0AAN8WJS9_HALRR</name>
<dbReference type="Pfam" id="PF16173">
    <property type="entry name" value="DUF4874"/>
    <property type="match status" value="1"/>
</dbReference>
<evidence type="ECO:0000259" key="1">
    <source>
        <dbReference type="Pfam" id="PF16116"/>
    </source>
</evidence>
<proteinExistence type="predicted"/>
<dbReference type="InterPro" id="IPR032379">
    <property type="entry name" value="DUF4874"/>
</dbReference>
<gene>
    <name evidence="3" type="ORF">SK128_022696</name>
</gene>
<comment type="caution">
    <text evidence="3">The sequence shown here is derived from an EMBL/GenBank/DDBJ whole genome shotgun (WGS) entry which is preliminary data.</text>
</comment>
<evidence type="ECO:0000313" key="4">
    <source>
        <dbReference type="Proteomes" id="UP001381693"/>
    </source>
</evidence>
<dbReference type="AlphaFoldDB" id="A0AAN8WJS9"/>
<protein>
    <recommendedName>
        <fullName evidence="5">DUF4832 domain-containing protein</fullName>
    </recommendedName>
</protein>
<dbReference type="Pfam" id="PF16116">
    <property type="entry name" value="DUF4832"/>
    <property type="match status" value="1"/>
</dbReference>
<evidence type="ECO:0008006" key="5">
    <source>
        <dbReference type="Google" id="ProtNLM"/>
    </source>
</evidence>
<dbReference type="EMBL" id="JAXCGZ010022863">
    <property type="protein sequence ID" value="KAK7021943.1"/>
    <property type="molecule type" value="Genomic_DNA"/>
</dbReference>
<evidence type="ECO:0000313" key="3">
    <source>
        <dbReference type="EMBL" id="KAK7021943.1"/>
    </source>
</evidence>
<sequence>AVVRFCYSINQAVIDDAPPAQLAYHLQQLTPVFQENFDIISVLQAGFIGVWGEWYYTANYGNEGNLSPTDWENRRQVVYQLLNALPTSRKIQLRTPNFKRVIMDRTTPVTPGEAHTDVAVARIGHHNDCFLASDDDFGTYIDKAVEYPYLQDETLYVPQGGETCNPNPPRSDCPTALTELSELHYTYLNSGYHPNVLQSWKDQGCFDEIEVSLGYRLVGTVSSLPAQVGIGSNDIVGLTVTNMGWSAPLNYRSAQLMIRHSITSEEHDSPIEVNIDLRTWVPGDHNVDLTLVVPSSASAGEYSVYLRLPDGEISLQSIPEYNIVMENLADTSDPSRRLNLLGTIIAV</sequence>
<keyword evidence="4" id="KW-1185">Reference proteome</keyword>
<feature type="domain" description="DUF4832" evidence="1">
    <location>
        <begin position="122"/>
        <end position="327"/>
    </location>
</feature>
<dbReference type="Proteomes" id="UP001381693">
    <property type="component" value="Unassembled WGS sequence"/>
</dbReference>
<feature type="non-terminal residue" evidence="3">
    <location>
        <position position="1"/>
    </location>
</feature>
<dbReference type="InterPro" id="IPR032267">
    <property type="entry name" value="DUF4832"/>
</dbReference>
<accession>A0AAN8WJS9</accession>
<evidence type="ECO:0000259" key="2">
    <source>
        <dbReference type="Pfam" id="PF16173"/>
    </source>
</evidence>
<reference evidence="3 4" key="1">
    <citation type="submission" date="2023-11" db="EMBL/GenBank/DDBJ databases">
        <title>Halocaridina rubra genome assembly.</title>
        <authorList>
            <person name="Smith C."/>
        </authorList>
    </citation>
    <scope>NUCLEOTIDE SEQUENCE [LARGE SCALE GENOMIC DNA]</scope>
    <source>
        <strain evidence="3">EP-1</strain>
        <tissue evidence="3">Whole</tissue>
    </source>
</reference>
<organism evidence="3 4">
    <name type="scientific">Halocaridina rubra</name>
    <name type="common">Hawaiian red shrimp</name>
    <dbReference type="NCBI Taxonomy" id="373956"/>
    <lineage>
        <taxon>Eukaryota</taxon>
        <taxon>Metazoa</taxon>
        <taxon>Ecdysozoa</taxon>
        <taxon>Arthropoda</taxon>
        <taxon>Crustacea</taxon>
        <taxon>Multicrustacea</taxon>
        <taxon>Malacostraca</taxon>
        <taxon>Eumalacostraca</taxon>
        <taxon>Eucarida</taxon>
        <taxon>Decapoda</taxon>
        <taxon>Pleocyemata</taxon>
        <taxon>Caridea</taxon>
        <taxon>Atyoidea</taxon>
        <taxon>Atyidae</taxon>
        <taxon>Halocaridina</taxon>
    </lineage>
</organism>
<feature type="domain" description="DUF4874" evidence="2">
    <location>
        <begin position="1"/>
        <end position="97"/>
    </location>
</feature>